<dbReference type="SUPFAM" id="SSF55729">
    <property type="entry name" value="Acyl-CoA N-acyltransferases (Nat)"/>
    <property type="match status" value="1"/>
</dbReference>
<proteinExistence type="predicted"/>
<feature type="domain" description="N-acetyltransferase" evidence="1">
    <location>
        <begin position="21"/>
        <end position="146"/>
    </location>
</feature>
<evidence type="ECO:0000313" key="3">
    <source>
        <dbReference type="Proteomes" id="UP000664545"/>
    </source>
</evidence>
<keyword evidence="3" id="KW-1185">Reference proteome</keyword>
<reference evidence="2" key="1">
    <citation type="submission" date="2021-02" db="EMBL/GenBank/DDBJ databases">
        <title>Abyssanaerobacter marinus gen.nov., sp., nov, anaerobic bacterium isolated from the Onnuri vent field of Indian Ocean and suggestion of Mogibacteriaceae fam. nov., and proposal of reclassification of ambiguous this family's genus member.</title>
        <authorList>
            <person name="Kim Y.J."/>
            <person name="Yang J.-A."/>
        </authorList>
    </citation>
    <scope>NUCLEOTIDE SEQUENCE</scope>
    <source>
        <strain evidence="2">DSM 2634</strain>
    </source>
</reference>
<sequence length="146" mass="16679">MQGKKRQTYKFIFSGQTKKEVIFSKELLHLADESDKEELEQIGFFEAREVDLYLQNASIYILRIDGKYVGLGTLIYPYWRKDIPAQNFQDIGMHVAEEYRGKGFGRSIVQHMVSICLENGKIPIAECLIDNAASKATLESAGFIKH</sequence>
<evidence type="ECO:0000313" key="2">
    <source>
        <dbReference type="EMBL" id="MBN7772342.1"/>
    </source>
</evidence>
<dbReference type="Proteomes" id="UP000664545">
    <property type="component" value="Unassembled WGS sequence"/>
</dbReference>
<protein>
    <submittedName>
        <fullName evidence="2">GNAT family N-acetyltransferase</fullName>
    </submittedName>
</protein>
<dbReference type="EMBL" id="JAFJZZ010000001">
    <property type="protein sequence ID" value="MBN7772342.1"/>
    <property type="molecule type" value="Genomic_DNA"/>
</dbReference>
<dbReference type="PROSITE" id="PS51186">
    <property type="entry name" value="GNAT"/>
    <property type="match status" value="1"/>
</dbReference>
<dbReference type="CDD" id="cd04301">
    <property type="entry name" value="NAT_SF"/>
    <property type="match status" value="1"/>
</dbReference>
<dbReference type="InterPro" id="IPR000182">
    <property type="entry name" value="GNAT_dom"/>
</dbReference>
<organism evidence="2 3">
    <name type="scientific">Clostridium aminobutyricum</name>
    <dbReference type="NCBI Taxonomy" id="33953"/>
    <lineage>
        <taxon>Bacteria</taxon>
        <taxon>Bacillati</taxon>
        <taxon>Bacillota</taxon>
        <taxon>Clostridia</taxon>
        <taxon>Eubacteriales</taxon>
        <taxon>Clostridiaceae</taxon>
        <taxon>Clostridium</taxon>
    </lineage>
</organism>
<dbReference type="GO" id="GO:0016747">
    <property type="term" value="F:acyltransferase activity, transferring groups other than amino-acyl groups"/>
    <property type="evidence" value="ECO:0007669"/>
    <property type="project" value="InterPro"/>
</dbReference>
<comment type="caution">
    <text evidence="2">The sequence shown here is derived from an EMBL/GenBank/DDBJ whole genome shotgun (WGS) entry which is preliminary data.</text>
</comment>
<dbReference type="AlphaFoldDB" id="A0A939D760"/>
<dbReference type="Pfam" id="PF00583">
    <property type="entry name" value="Acetyltransf_1"/>
    <property type="match status" value="1"/>
</dbReference>
<gene>
    <name evidence="2" type="ORF">JYB65_03110</name>
</gene>
<dbReference type="InterPro" id="IPR016181">
    <property type="entry name" value="Acyl_CoA_acyltransferase"/>
</dbReference>
<dbReference type="Gene3D" id="3.40.630.30">
    <property type="match status" value="1"/>
</dbReference>
<name>A0A939D760_CLOAM</name>
<evidence type="ECO:0000259" key="1">
    <source>
        <dbReference type="PROSITE" id="PS51186"/>
    </source>
</evidence>
<dbReference type="RefSeq" id="WP_206581151.1">
    <property type="nucleotide sequence ID" value="NZ_JAFJZZ010000001.1"/>
</dbReference>
<accession>A0A939D760</accession>